<sequence>MYDRILLPTDGSDVAATATEAAISLATQFDAALDVICVRETDARSSDAEDDEFVAQGRRAMAAADERATEAGVETTTAVVDGGRHVHRAIVEYADDHEVDCIVMGTHGRSGVERFLLGSVAEQTLRHASVPVLTVHEDTVVESAFDAVVVPTDGSEFADAALNHAIDLSLATGAALHVVHVVDLGIVRGDVDVGTVLDSLEEAGRRGVDRAVDRAEAAGVSTVAASVLRGTPYRAILDYAGDRDIDCLVMGTHGRTGLQRNLLGSVTERVVRLSDVPVLALRGGQTRDERTAE</sequence>
<organism evidence="3 4">
    <name type="scientific">Halomarina salina</name>
    <dbReference type="NCBI Taxonomy" id="1872699"/>
    <lineage>
        <taxon>Archaea</taxon>
        <taxon>Methanobacteriati</taxon>
        <taxon>Methanobacteriota</taxon>
        <taxon>Stenosarchaea group</taxon>
        <taxon>Halobacteria</taxon>
        <taxon>Halobacteriales</taxon>
        <taxon>Natronomonadaceae</taxon>
        <taxon>Halomarina</taxon>
    </lineage>
</organism>
<name>A0ABD5RMX2_9EURY</name>
<evidence type="ECO:0000313" key="3">
    <source>
        <dbReference type="EMBL" id="MFC5971634.1"/>
    </source>
</evidence>
<dbReference type="Proteomes" id="UP001596099">
    <property type="component" value="Unassembled WGS sequence"/>
</dbReference>
<comment type="similarity">
    <text evidence="1">Belongs to the universal stress protein A family.</text>
</comment>
<reference evidence="3 4" key="1">
    <citation type="journal article" date="2019" name="Int. J. Syst. Evol. Microbiol.">
        <title>The Global Catalogue of Microorganisms (GCM) 10K type strain sequencing project: providing services to taxonomists for standard genome sequencing and annotation.</title>
        <authorList>
            <consortium name="The Broad Institute Genomics Platform"/>
            <consortium name="The Broad Institute Genome Sequencing Center for Infectious Disease"/>
            <person name="Wu L."/>
            <person name="Ma J."/>
        </authorList>
    </citation>
    <scope>NUCLEOTIDE SEQUENCE [LARGE SCALE GENOMIC DNA]</scope>
    <source>
        <strain evidence="3 4">CGMCC 1.12543</strain>
    </source>
</reference>
<gene>
    <name evidence="3" type="ORF">ACFPYI_09855</name>
</gene>
<dbReference type="PANTHER" id="PTHR46268:SF6">
    <property type="entry name" value="UNIVERSAL STRESS PROTEIN UP12"/>
    <property type="match status" value="1"/>
</dbReference>
<dbReference type="RefSeq" id="WP_247414524.1">
    <property type="nucleotide sequence ID" value="NZ_JALLGW010000001.1"/>
</dbReference>
<keyword evidence="4" id="KW-1185">Reference proteome</keyword>
<dbReference type="PANTHER" id="PTHR46268">
    <property type="entry name" value="STRESS RESPONSE PROTEIN NHAX"/>
    <property type="match status" value="1"/>
</dbReference>
<dbReference type="CDD" id="cd00293">
    <property type="entry name" value="USP-like"/>
    <property type="match status" value="2"/>
</dbReference>
<evidence type="ECO:0000256" key="1">
    <source>
        <dbReference type="ARBA" id="ARBA00008791"/>
    </source>
</evidence>
<dbReference type="Pfam" id="PF00582">
    <property type="entry name" value="Usp"/>
    <property type="match status" value="2"/>
</dbReference>
<proteinExistence type="inferred from homology"/>
<comment type="caution">
    <text evidence="3">The sequence shown here is derived from an EMBL/GenBank/DDBJ whole genome shotgun (WGS) entry which is preliminary data.</text>
</comment>
<dbReference type="EMBL" id="JBHSQH010000001">
    <property type="protein sequence ID" value="MFC5971634.1"/>
    <property type="molecule type" value="Genomic_DNA"/>
</dbReference>
<dbReference type="SUPFAM" id="SSF52402">
    <property type="entry name" value="Adenine nucleotide alpha hydrolases-like"/>
    <property type="match status" value="2"/>
</dbReference>
<dbReference type="Gene3D" id="3.40.50.620">
    <property type="entry name" value="HUPs"/>
    <property type="match status" value="2"/>
</dbReference>
<dbReference type="AlphaFoldDB" id="A0ABD5RMX2"/>
<evidence type="ECO:0000259" key="2">
    <source>
        <dbReference type="Pfam" id="PF00582"/>
    </source>
</evidence>
<evidence type="ECO:0000313" key="4">
    <source>
        <dbReference type="Proteomes" id="UP001596099"/>
    </source>
</evidence>
<dbReference type="PRINTS" id="PR01438">
    <property type="entry name" value="UNVRSLSTRESS"/>
</dbReference>
<dbReference type="InterPro" id="IPR006016">
    <property type="entry name" value="UspA"/>
</dbReference>
<feature type="domain" description="UspA" evidence="2">
    <location>
        <begin position="145"/>
        <end position="282"/>
    </location>
</feature>
<protein>
    <submittedName>
        <fullName evidence="3">Universal stress protein</fullName>
    </submittedName>
</protein>
<dbReference type="InterPro" id="IPR014729">
    <property type="entry name" value="Rossmann-like_a/b/a_fold"/>
</dbReference>
<accession>A0ABD5RMX2</accession>
<dbReference type="InterPro" id="IPR006015">
    <property type="entry name" value="Universal_stress_UspA"/>
</dbReference>
<feature type="domain" description="UspA" evidence="2">
    <location>
        <begin position="1"/>
        <end position="136"/>
    </location>
</feature>